<proteinExistence type="predicted"/>
<keyword evidence="4" id="KW-0106">Calcium</keyword>
<dbReference type="InterPro" id="IPR018247">
    <property type="entry name" value="EF_Hand_1_Ca_BS"/>
</dbReference>
<feature type="region of interest" description="Disordered" evidence="5">
    <location>
        <begin position="1"/>
        <end position="111"/>
    </location>
</feature>
<reference evidence="9" key="1">
    <citation type="submission" date="2017-09" db="EMBL/GenBank/DDBJ databases">
        <title>Depth-based differentiation of microbial function through sediment-hosted aquifers and enrichment of novel symbionts in the deep terrestrial subsurface.</title>
        <authorList>
            <person name="Probst A.J."/>
            <person name="Ladd B."/>
            <person name="Jarett J.K."/>
            <person name="Geller-Mcgrath D.E."/>
            <person name="Sieber C.M.K."/>
            <person name="Emerson J.B."/>
            <person name="Anantharaman K."/>
            <person name="Thomas B.C."/>
            <person name="Malmstrom R."/>
            <person name="Stieglmeier M."/>
            <person name="Klingl A."/>
            <person name="Woyke T."/>
            <person name="Ryan C.M."/>
            <person name="Banfield J.F."/>
        </authorList>
    </citation>
    <scope>NUCLEOTIDE SEQUENCE [LARGE SCALE GENOMIC DNA]</scope>
</reference>
<comment type="caution">
    <text evidence="8">The sequence shown here is derived from an EMBL/GenBank/DDBJ whole genome shotgun (WGS) entry which is preliminary data.</text>
</comment>
<keyword evidence="6" id="KW-0812">Transmembrane</keyword>
<dbReference type="Proteomes" id="UP000228711">
    <property type="component" value="Unassembled WGS sequence"/>
</dbReference>
<keyword evidence="3" id="KW-0732">Signal</keyword>
<name>A0A2H0YVJ5_9BACT</name>
<feature type="compositionally biased region" description="Polar residues" evidence="5">
    <location>
        <begin position="1"/>
        <end position="11"/>
    </location>
</feature>
<feature type="compositionally biased region" description="Low complexity" evidence="5">
    <location>
        <begin position="208"/>
        <end position="228"/>
    </location>
</feature>
<evidence type="ECO:0000259" key="7">
    <source>
        <dbReference type="PROSITE" id="PS50222"/>
    </source>
</evidence>
<dbReference type="EMBL" id="PEXV01000051">
    <property type="protein sequence ID" value="PIS41762.1"/>
    <property type="molecule type" value="Genomic_DNA"/>
</dbReference>
<dbReference type="PROSITE" id="PS00018">
    <property type="entry name" value="EF_HAND_1"/>
    <property type="match status" value="1"/>
</dbReference>
<evidence type="ECO:0000256" key="6">
    <source>
        <dbReference type="SAM" id="Phobius"/>
    </source>
</evidence>
<feature type="transmembrane region" description="Helical" evidence="6">
    <location>
        <begin position="118"/>
        <end position="140"/>
    </location>
</feature>
<evidence type="ECO:0000256" key="4">
    <source>
        <dbReference type="ARBA" id="ARBA00022837"/>
    </source>
</evidence>
<organism evidence="8 9">
    <name type="scientific">Candidatus Kerfeldbacteria bacterium CG08_land_8_20_14_0_20_42_7</name>
    <dbReference type="NCBI Taxonomy" id="2014245"/>
    <lineage>
        <taxon>Bacteria</taxon>
        <taxon>Candidatus Kerfeldiibacteriota</taxon>
    </lineage>
</organism>
<dbReference type="PROSITE" id="PS50222">
    <property type="entry name" value="EF_HAND_2"/>
    <property type="match status" value="1"/>
</dbReference>
<accession>A0A2H0YVJ5</accession>
<feature type="region of interest" description="Disordered" evidence="5">
    <location>
        <begin position="208"/>
        <end position="289"/>
    </location>
</feature>
<evidence type="ECO:0000256" key="3">
    <source>
        <dbReference type="ARBA" id="ARBA00022729"/>
    </source>
</evidence>
<comment type="subcellular location">
    <subcellularLocation>
        <location evidence="1">Secreted</location>
    </subcellularLocation>
</comment>
<evidence type="ECO:0000313" key="9">
    <source>
        <dbReference type="Proteomes" id="UP000228711"/>
    </source>
</evidence>
<evidence type="ECO:0000256" key="2">
    <source>
        <dbReference type="ARBA" id="ARBA00022525"/>
    </source>
</evidence>
<dbReference type="InterPro" id="IPR059100">
    <property type="entry name" value="TSP3_bac"/>
</dbReference>
<evidence type="ECO:0000256" key="5">
    <source>
        <dbReference type="SAM" id="MobiDB-lite"/>
    </source>
</evidence>
<dbReference type="GO" id="GO:0005509">
    <property type="term" value="F:calcium ion binding"/>
    <property type="evidence" value="ECO:0007669"/>
    <property type="project" value="InterPro"/>
</dbReference>
<keyword evidence="2" id="KW-0964">Secreted</keyword>
<protein>
    <recommendedName>
        <fullName evidence="7">EF-hand domain-containing protein</fullName>
    </recommendedName>
</protein>
<evidence type="ECO:0000256" key="1">
    <source>
        <dbReference type="ARBA" id="ARBA00004613"/>
    </source>
</evidence>
<feature type="compositionally biased region" description="Polar residues" evidence="5">
    <location>
        <begin position="82"/>
        <end position="95"/>
    </location>
</feature>
<dbReference type="AlphaFoldDB" id="A0A2H0YVJ5"/>
<gene>
    <name evidence="8" type="ORF">COT25_01315</name>
</gene>
<dbReference type="InterPro" id="IPR002048">
    <property type="entry name" value="EF_hand_dom"/>
</dbReference>
<dbReference type="Pfam" id="PF18884">
    <property type="entry name" value="TSP3_bac"/>
    <property type="match status" value="2"/>
</dbReference>
<keyword evidence="6" id="KW-1133">Transmembrane helix</keyword>
<keyword evidence="6" id="KW-0472">Membrane</keyword>
<evidence type="ECO:0000313" key="8">
    <source>
        <dbReference type="EMBL" id="PIS41762.1"/>
    </source>
</evidence>
<feature type="compositionally biased region" description="Pro residues" evidence="5">
    <location>
        <begin position="43"/>
        <end position="53"/>
    </location>
</feature>
<sequence length="289" mass="30652">MFEDQQLQSRRGTGAGPVPPPPIDPDELRAKRSQTPQGAPVMGQPPAPRPPQAPIGGAAREKDWGPWKPKQNPEYNPPDTPQEIQQVLTQYSNGGAPTPPPPGQKAEMPMQSGGRGKTFMVVGIVIVSIILVGGLVFAYFQFFRSSTSTNTENQNENSNQNVNSTVILNVHSDVQTNENTNTISANSNSEGNVNGVVNLNAANVNSANVNSASNTNSNVNVSTNVHTNTSDDDTTSAKDTDNDGLTDTLELIYGTDINNPDTDGDGYLDGQEIQNGFNPKGPGKLPSSS</sequence>
<feature type="domain" description="EF-hand" evidence="7">
    <location>
        <begin position="261"/>
        <end position="283"/>
    </location>
</feature>